<organism evidence="1 2">
    <name type="scientific">Limnospira platensis NIES-46</name>
    <dbReference type="NCBI Taxonomy" id="1236695"/>
    <lineage>
        <taxon>Bacteria</taxon>
        <taxon>Bacillati</taxon>
        <taxon>Cyanobacteriota</taxon>
        <taxon>Cyanophyceae</taxon>
        <taxon>Oscillatoriophycideae</taxon>
        <taxon>Oscillatoriales</taxon>
        <taxon>Sirenicapillariaceae</taxon>
        <taxon>Limnospira</taxon>
    </lineage>
</organism>
<gene>
    <name evidence="1" type="ORF">NIES46_32860</name>
</gene>
<proteinExistence type="predicted"/>
<dbReference type="Proteomes" id="UP000326169">
    <property type="component" value="Unassembled WGS sequence"/>
</dbReference>
<sequence>MWELSHQSGEIQLEIKGLALPKSPEASRICREDLTELVTAFVQDKPSIERGLFDEELVAEELTQLRMGKIIKQKFPLLDEGDREAVRQHAVAALNLVQQAKKTSNEGDGVATKNTALIDGVRQFSLSVTDLDIDLIDRINPFGEAYAILAKSTRRERLKLVAEAIAAKRVNLSVEEARELAKRALQFKQERGRLPSLTAADPWEKCMAEGVAFVQRKVKEEKKA</sequence>
<reference evidence="1 2" key="1">
    <citation type="journal article" date="2019" name="J Genomics">
        <title>The Draft Genome of a Hydrogen-producing Cyanobacterium, Arthrospira platensis NIES-46.</title>
        <authorList>
            <person name="Suzuki S."/>
            <person name="Yamaguchi H."/>
            <person name="Kawachi M."/>
        </authorList>
    </citation>
    <scope>NUCLEOTIDE SEQUENCE [LARGE SCALE GENOMIC DNA]</scope>
    <source>
        <strain evidence="1 2">NIES-46</strain>
    </source>
</reference>
<comment type="caution">
    <text evidence="1">The sequence shown here is derived from an EMBL/GenBank/DDBJ whole genome shotgun (WGS) entry which is preliminary data.</text>
</comment>
<evidence type="ECO:0000313" key="1">
    <source>
        <dbReference type="EMBL" id="GCE95224.1"/>
    </source>
</evidence>
<evidence type="ECO:0000313" key="2">
    <source>
        <dbReference type="Proteomes" id="UP000326169"/>
    </source>
</evidence>
<keyword evidence="2" id="KW-1185">Reference proteome</keyword>
<accession>A0A5M3T6W4</accession>
<dbReference type="EMBL" id="BIMW01000125">
    <property type="protein sequence ID" value="GCE95224.1"/>
    <property type="molecule type" value="Genomic_DNA"/>
</dbReference>
<protein>
    <submittedName>
        <fullName evidence="1">Uncharacterized protein</fullName>
    </submittedName>
</protein>
<name>A0A5M3T6W4_LIMPL</name>